<evidence type="ECO:0000313" key="2">
    <source>
        <dbReference type="EMBL" id="KAL2330681.1"/>
    </source>
</evidence>
<feature type="compositionally biased region" description="Basic and acidic residues" evidence="1">
    <location>
        <begin position="114"/>
        <end position="125"/>
    </location>
</feature>
<evidence type="ECO:0000313" key="3">
    <source>
        <dbReference type="Proteomes" id="UP001603857"/>
    </source>
</evidence>
<gene>
    <name evidence="2" type="ORF">Fmac_018262</name>
</gene>
<reference evidence="2 3" key="1">
    <citation type="submission" date="2024-08" db="EMBL/GenBank/DDBJ databases">
        <title>Insights into the chromosomal genome structure of Flemingia macrophylla.</title>
        <authorList>
            <person name="Ding Y."/>
            <person name="Zhao Y."/>
            <person name="Bi W."/>
            <person name="Wu M."/>
            <person name="Zhao G."/>
            <person name="Gong Y."/>
            <person name="Li W."/>
            <person name="Zhang P."/>
        </authorList>
    </citation>
    <scope>NUCLEOTIDE SEQUENCE [LARGE SCALE GENOMIC DNA]</scope>
    <source>
        <strain evidence="2">DYQJB</strain>
        <tissue evidence="2">Leaf</tissue>
    </source>
</reference>
<organism evidence="2 3">
    <name type="scientific">Flemingia macrophylla</name>
    <dbReference type="NCBI Taxonomy" id="520843"/>
    <lineage>
        <taxon>Eukaryota</taxon>
        <taxon>Viridiplantae</taxon>
        <taxon>Streptophyta</taxon>
        <taxon>Embryophyta</taxon>
        <taxon>Tracheophyta</taxon>
        <taxon>Spermatophyta</taxon>
        <taxon>Magnoliopsida</taxon>
        <taxon>eudicotyledons</taxon>
        <taxon>Gunneridae</taxon>
        <taxon>Pentapetalae</taxon>
        <taxon>rosids</taxon>
        <taxon>fabids</taxon>
        <taxon>Fabales</taxon>
        <taxon>Fabaceae</taxon>
        <taxon>Papilionoideae</taxon>
        <taxon>50 kb inversion clade</taxon>
        <taxon>NPAAA clade</taxon>
        <taxon>indigoferoid/millettioid clade</taxon>
        <taxon>Phaseoleae</taxon>
        <taxon>Flemingia</taxon>
    </lineage>
</organism>
<dbReference type="EMBL" id="JBGMDY010000006">
    <property type="protein sequence ID" value="KAL2330681.1"/>
    <property type="molecule type" value="Genomic_DNA"/>
</dbReference>
<protein>
    <submittedName>
        <fullName evidence="2">Uncharacterized protein</fullName>
    </submittedName>
</protein>
<keyword evidence="3" id="KW-1185">Reference proteome</keyword>
<dbReference type="AlphaFoldDB" id="A0ABD1M4J8"/>
<accession>A0ABD1M4J8</accession>
<dbReference type="Proteomes" id="UP001603857">
    <property type="component" value="Unassembled WGS sequence"/>
</dbReference>
<feature type="compositionally biased region" description="Polar residues" evidence="1">
    <location>
        <begin position="127"/>
        <end position="137"/>
    </location>
</feature>
<comment type="caution">
    <text evidence="2">The sequence shown here is derived from an EMBL/GenBank/DDBJ whole genome shotgun (WGS) entry which is preliminary data.</text>
</comment>
<name>A0ABD1M4J8_9FABA</name>
<proteinExistence type="predicted"/>
<feature type="region of interest" description="Disordered" evidence="1">
    <location>
        <begin position="114"/>
        <end position="155"/>
    </location>
</feature>
<sequence length="155" mass="17260">MFSSTLLPAAHFKPSRPLPPAKQLDIAPPLIPLSLSRRDTVFPDLDETLVHSQLLSASEWFDFVVQPMIDGEPMEPSDDAGSAYEHEGVKIYGYVDSSISKFGLRGLTEAFKTRNLEENSQEDPRGSQGTSWTSQFFNPGELLDEEFHDEGEGML</sequence>
<evidence type="ECO:0000256" key="1">
    <source>
        <dbReference type="SAM" id="MobiDB-lite"/>
    </source>
</evidence>